<organism evidence="2">
    <name type="scientific">Spongospora subterranea</name>
    <dbReference type="NCBI Taxonomy" id="70186"/>
    <lineage>
        <taxon>Eukaryota</taxon>
        <taxon>Sar</taxon>
        <taxon>Rhizaria</taxon>
        <taxon>Endomyxa</taxon>
        <taxon>Phytomyxea</taxon>
        <taxon>Plasmodiophorida</taxon>
        <taxon>Plasmodiophoridae</taxon>
        <taxon>Spongospora</taxon>
    </lineage>
</organism>
<dbReference type="EMBL" id="HACM01003659">
    <property type="protein sequence ID" value="CRZ04101.1"/>
    <property type="molecule type" value="Transcribed_RNA"/>
</dbReference>
<dbReference type="AlphaFoldDB" id="A0A0H5QRG5"/>
<evidence type="ECO:0000313" key="2">
    <source>
        <dbReference type="EMBL" id="CRZ04101.1"/>
    </source>
</evidence>
<protein>
    <submittedName>
        <fullName evidence="2">Uncharacterized protein</fullName>
    </submittedName>
</protein>
<feature type="region of interest" description="Disordered" evidence="1">
    <location>
        <begin position="79"/>
        <end position="103"/>
    </location>
</feature>
<feature type="non-terminal residue" evidence="2">
    <location>
        <position position="103"/>
    </location>
</feature>
<proteinExistence type="predicted"/>
<feature type="non-terminal residue" evidence="2">
    <location>
        <position position="1"/>
    </location>
</feature>
<name>A0A0H5QRG5_9EUKA</name>
<feature type="region of interest" description="Disordered" evidence="1">
    <location>
        <begin position="1"/>
        <end position="65"/>
    </location>
</feature>
<evidence type="ECO:0000256" key="1">
    <source>
        <dbReference type="SAM" id="MobiDB-lite"/>
    </source>
</evidence>
<accession>A0A0H5QRG5</accession>
<sequence>QKHRSKSRTLAVHSSLSHSSKCTSFIRSTAADPHTQKRQTETEQPPQTRESHFISAAGSTGFPAQQLQRQSIQFHSTKLNQFSQSSNAQLSPTCDSHTLSQQS</sequence>
<reference evidence="2" key="1">
    <citation type="submission" date="2015-04" db="EMBL/GenBank/DDBJ databases">
        <title>The genome sequence of the plant pathogenic Rhizarian Plasmodiophora brassicae reveals insights in its biotrophic life cycle and the origin of chitin synthesis.</title>
        <authorList>
            <person name="Schwelm A."/>
            <person name="Fogelqvist J."/>
            <person name="Knaust A."/>
            <person name="Julke S."/>
            <person name="Lilja T."/>
            <person name="Dhandapani V."/>
            <person name="Bonilla-Rosso G."/>
            <person name="Karlsson M."/>
            <person name="Shevchenko A."/>
            <person name="Choi S.R."/>
            <person name="Kim H.G."/>
            <person name="Park J.Y."/>
            <person name="Lim Y.P."/>
            <person name="Ludwig-Muller J."/>
            <person name="Dixelius C."/>
        </authorList>
    </citation>
    <scope>NUCLEOTIDE SEQUENCE</scope>
    <source>
        <tissue evidence="2">Potato root galls</tissue>
    </source>
</reference>